<dbReference type="Proteomes" id="UP001163846">
    <property type="component" value="Unassembled WGS sequence"/>
</dbReference>
<evidence type="ECO:0000313" key="1">
    <source>
        <dbReference type="EMBL" id="KAJ3834660.1"/>
    </source>
</evidence>
<organism evidence="1 2">
    <name type="scientific">Lentinula raphanica</name>
    <dbReference type="NCBI Taxonomy" id="153919"/>
    <lineage>
        <taxon>Eukaryota</taxon>
        <taxon>Fungi</taxon>
        <taxon>Dikarya</taxon>
        <taxon>Basidiomycota</taxon>
        <taxon>Agaricomycotina</taxon>
        <taxon>Agaricomycetes</taxon>
        <taxon>Agaricomycetidae</taxon>
        <taxon>Agaricales</taxon>
        <taxon>Marasmiineae</taxon>
        <taxon>Omphalotaceae</taxon>
        <taxon>Lentinula</taxon>
    </lineage>
</organism>
<keyword evidence="2" id="KW-1185">Reference proteome</keyword>
<protein>
    <submittedName>
        <fullName evidence="1">Uncharacterized protein</fullName>
    </submittedName>
</protein>
<proteinExistence type="predicted"/>
<comment type="caution">
    <text evidence="1">The sequence shown here is derived from an EMBL/GenBank/DDBJ whole genome shotgun (WGS) entry which is preliminary data.</text>
</comment>
<accession>A0AA38UA51</accession>
<sequence>MVSLRFLRHLRLHPSPAQGGYVSHTFLYFHPDSNVPLEQPFHFRLESDNSVCVFEAINNLMRSEYVITGSTISSLHRISDVNCRSPGDGYVLIFLRLPSASPRGTSMYRSTRPAVPRSPICDSHVIALGVQFDATVRPVTYDTHESLLQFFEIYRSV</sequence>
<gene>
    <name evidence="1" type="ORF">F5878DRAFT_664561</name>
</gene>
<evidence type="ECO:0000313" key="2">
    <source>
        <dbReference type="Proteomes" id="UP001163846"/>
    </source>
</evidence>
<dbReference type="AlphaFoldDB" id="A0AA38UA51"/>
<dbReference type="EMBL" id="MU806501">
    <property type="protein sequence ID" value="KAJ3834660.1"/>
    <property type="molecule type" value="Genomic_DNA"/>
</dbReference>
<reference evidence="1" key="1">
    <citation type="submission" date="2022-08" db="EMBL/GenBank/DDBJ databases">
        <authorList>
            <consortium name="DOE Joint Genome Institute"/>
            <person name="Min B."/>
            <person name="Riley R."/>
            <person name="Sierra-Patev S."/>
            <person name="Naranjo-Ortiz M."/>
            <person name="Looney B."/>
            <person name="Konkel Z."/>
            <person name="Slot J.C."/>
            <person name="Sakamoto Y."/>
            <person name="Steenwyk J.L."/>
            <person name="Rokas A."/>
            <person name="Carro J."/>
            <person name="Camarero S."/>
            <person name="Ferreira P."/>
            <person name="Molpeceres G."/>
            <person name="Ruiz-Duenas F.J."/>
            <person name="Serrano A."/>
            <person name="Henrissat B."/>
            <person name="Drula E."/>
            <person name="Hughes K.W."/>
            <person name="Mata J.L."/>
            <person name="Ishikawa N.K."/>
            <person name="Vargas-Isla R."/>
            <person name="Ushijima S."/>
            <person name="Smith C.A."/>
            <person name="Ahrendt S."/>
            <person name="Andreopoulos W."/>
            <person name="He G."/>
            <person name="Labutti K."/>
            <person name="Lipzen A."/>
            <person name="Ng V."/>
            <person name="Sandor L."/>
            <person name="Barry K."/>
            <person name="Martinez A.T."/>
            <person name="Xiao Y."/>
            <person name="Gibbons J.G."/>
            <person name="Terashima K."/>
            <person name="Hibbett D.S."/>
            <person name="Grigoriev I.V."/>
        </authorList>
    </citation>
    <scope>NUCLEOTIDE SEQUENCE</scope>
    <source>
        <strain evidence="1">TFB9207</strain>
    </source>
</reference>
<name>A0AA38UA51_9AGAR</name>